<sequence>MTFLHRAITPTAEIASAMAAARQNHPGDSLDRLEKLMRTSAPNADYLWLQGKLRATLAEEHFSADLFRRSLESFGDSLAIDPAPLENQAGQFVLPEHPWVFPAYRRLLDACLARHQHWVKRKSFFWEQAWYSTPPMLLAGRIARAIMNAETQEDTLIDGLLPCAMLEPVVPGCPFRQALAALGWQPAKDGFAMVTQFDLDNPHHHAPPDTQGKDQQSWYNLIHDCGLTEEEGATLHTVWCDLDALDFEDLLKELDSTDRFRRAASRFRTRVFGRRLERERYVSDLDNSHRLVRLTAITLIAERLAQMALEYDEAKFLVGLEDLLRVAANDRADVCRCAAAKHLVELTSKWGPETGRKLNASARRLLNDGMRSKHGIVLFAASRVAQRFNLPVPASVEQALGVACSRKSRFGEAFTVWSLVNEKARFVLSRVPAADAGEAWADFQRLFRNADHHHRLDGVGVARNVLVKNPSQGDVLRPILFRCSQIDDSKAVRTAAHEVLSLLADPLRQEGS</sequence>
<evidence type="ECO:0000313" key="2">
    <source>
        <dbReference type="Proteomes" id="UP000317648"/>
    </source>
</evidence>
<gene>
    <name evidence="1" type="ORF">Pla8534_48120</name>
</gene>
<dbReference type="RefSeq" id="WP_145055748.1">
    <property type="nucleotide sequence ID" value="NZ_CP036433.1"/>
</dbReference>
<dbReference type="SUPFAM" id="SSF48371">
    <property type="entry name" value="ARM repeat"/>
    <property type="match status" value="1"/>
</dbReference>
<keyword evidence="2" id="KW-1185">Reference proteome</keyword>
<dbReference type="Proteomes" id="UP000317648">
    <property type="component" value="Chromosome"/>
</dbReference>
<evidence type="ECO:0000313" key="1">
    <source>
        <dbReference type="EMBL" id="QDU96987.1"/>
    </source>
</evidence>
<dbReference type="AlphaFoldDB" id="A0A518DYR3"/>
<protein>
    <submittedName>
        <fullName evidence="1">Uncharacterized protein</fullName>
    </submittedName>
</protein>
<dbReference type="InterPro" id="IPR016024">
    <property type="entry name" value="ARM-type_fold"/>
</dbReference>
<dbReference type="EMBL" id="CP036433">
    <property type="protein sequence ID" value="QDU96987.1"/>
    <property type="molecule type" value="Genomic_DNA"/>
</dbReference>
<reference evidence="1 2" key="1">
    <citation type="submission" date="2019-02" db="EMBL/GenBank/DDBJ databases">
        <title>Deep-cultivation of Planctomycetes and their phenomic and genomic characterization uncovers novel biology.</title>
        <authorList>
            <person name="Wiegand S."/>
            <person name="Jogler M."/>
            <person name="Boedeker C."/>
            <person name="Pinto D."/>
            <person name="Vollmers J."/>
            <person name="Rivas-Marin E."/>
            <person name="Kohn T."/>
            <person name="Peeters S.H."/>
            <person name="Heuer A."/>
            <person name="Rast P."/>
            <person name="Oberbeckmann S."/>
            <person name="Bunk B."/>
            <person name="Jeske O."/>
            <person name="Meyerdierks A."/>
            <person name="Storesund J.E."/>
            <person name="Kallscheuer N."/>
            <person name="Luecker S."/>
            <person name="Lage O.M."/>
            <person name="Pohl T."/>
            <person name="Merkel B.J."/>
            <person name="Hornburger P."/>
            <person name="Mueller R.-W."/>
            <person name="Bruemmer F."/>
            <person name="Labrenz M."/>
            <person name="Spormann A.M."/>
            <person name="Op den Camp H."/>
            <person name="Overmann J."/>
            <person name="Amann R."/>
            <person name="Jetten M.S.M."/>
            <person name="Mascher T."/>
            <person name="Medema M.H."/>
            <person name="Devos D.P."/>
            <person name="Kaster A.-K."/>
            <person name="Ovreas L."/>
            <person name="Rohde M."/>
            <person name="Galperin M.Y."/>
            <person name="Jogler C."/>
        </authorList>
    </citation>
    <scope>NUCLEOTIDE SEQUENCE [LARGE SCALE GENOMIC DNA]</scope>
    <source>
        <strain evidence="1 2">Pla85_3_4</strain>
    </source>
</reference>
<proteinExistence type="predicted"/>
<dbReference type="KEGG" id="lcre:Pla8534_48120"/>
<name>A0A518DYR3_9BACT</name>
<accession>A0A518DYR3</accession>
<organism evidence="1 2">
    <name type="scientific">Lignipirellula cremea</name>
    <dbReference type="NCBI Taxonomy" id="2528010"/>
    <lineage>
        <taxon>Bacteria</taxon>
        <taxon>Pseudomonadati</taxon>
        <taxon>Planctomycetota</taxon>
        <taxon>Planctomycetia</taxon>
        <taxon>Pirellulales</taxon>
        <taxon>Pirellulaceae</taxon>
        <taxon>Lignipirellula</taxon>
    </lineage>
</organism>